<evidence type="ECO:0000313" key="1">
    <source>
        <dbReference type="EMBL" id="RAN33671.1"/>
    </source>
</evidence>
<sequence>MSARNITAERLLALIETYGADVDAYPEDERESARVLLKADPQAFAAALEEARSLDMLLQAVPPVDTPAELRARLIDNAPKPARAAGRRWRLPVWIPAGAIASLSVGLFAGMSVAQTSTPAQEDQAQELVYAALGFDTYSMDLEDEAPQ</sequence>
<gene>
    <name evidence="1" type="ORF">HY3_12265</name>
</gene>
<evidence type="ECO:0000313" key="2">
    <source>
        <dbReference type="Proteomes" id="UP000249123"/>
    </source>
</evidence>
<accession>A0A328JUE4</accession>
<dbReference type="EMBL" id="AWFB01000017">
    <property type="protein sequence ID" value="RAN33671.1"/>
    <property type="molecule type" value="Genomic_DNA"/>
</dbReference>
<accession>A0A062TYV1</accession>
<dbReference type="eggNOG" id="ENOG50339UJ">
    <property type="taxonomic scope" value="Bacteria"/>
</dbReference>
<name>A0A062TYV1_9PROT</name>
<comment type="caution">
    <text evidence="1">The sequence shown here is derived from an EMBL/GenBank/DDBJ whole genome shotgun (WGS) entry which is preliminary data.</text>
</comment>
<dbReference type="RefSeq" id="WP_051594821.1">
    <property type="nucleotide sequence ID" value="NZ_AWFA01000017.1"/>
</dbReference>
<dbReference type="AlphaFoldDB" id="A0A062TYV1"/>
<dbReference type="STRING" id="1280941.HY2_12165"/>
<organism evidence="1 2">
    <name type="scientific">Hyphomonas pacifica</name>
    <dbReference type="NCBI Taxonomy" id="1280941"/>
    <lineage>
        <taxon>Bacteria</taxon>
        <taxon>Pseudomonadati</taxon>
        <taxon>Pseudomonadota</taxon>
        <taxon>Alphaproteobacteria</taxon>
        <taxon>Hyphomonadales</taxon>
        <taxon>Hyphomonadaceae</taxon>
        <taxon>Hyphomonas</taxon>
    </lineage>
</organism>
<proteinExistence type="predicted"/>
<dbReference type="Proteomes" id="UP000249123">
    <property type="component" value="Unassembled WGS sequence"/>
</dbReference>
<keyword evidence="2" id="KW-1185">Reference proteome</keyword>
<dbReference type="OrthoDB" id="7619622at2"/>
<reference evidence="1 2" key="1">
    <citation type="submission" date="2013-04" db="EMBL/GenBank/DDBJ databases">
        <title>Hyphomonas sp. T24B3 Genome Sequencing.</title>
        <authorList>
            <person name="Lai Q."/>
            <person name="Shao Z."/>
        </authorList>
    </citation>
    <scope>NUCLEOTIDE SEQUENCE [LARGE SCALE GENOMIC DNA]</scope>
    <source>
        <strain evidence="1 2">T24B3</strain>
    </source>
</reference>
<protein>
    <submittedName>
        <fullName evidence="1">Uncharacterized protein</fullName>
    </submittedName>
</protein>